<reference evidence="3" key="1">
    <citation type="submission" date="2016-03" db="EMBL/GenBank/DDBJ databases">
        <authorList>
            <person name="Guldener U."/>
        </authorList>
    </citation>
    <scope>NUCLEOTIDE SEQUENCE [LARGE SCALE GENOMIC DNA]</scope>
    <source>
        <strain evidence="3">04CH-RAC-A.6.1</strain>
    </source>
</reference>
<organism evidence="2 3">
    <name type="scientific">Rhynchosporium agropyri</name>
    <dbReference type="NCBI Taxonomy" id="914238"/>
    <lineage>
        <taxon>Eukaryota</taxon>
        <taxon>Fungi</taxon>
        <taxon>Dikarya</taxon>
        <taxon>Ascomycota</taxon>
        <taxon>Pezizomycotina</taxon>
        <taxon>Leotiomycetes</taxon>
        <taxon>Helotiales</taxon>
        <taxon>Ploettnerulaceae</taxon>
        <taxon>Rhynchosporium</taxon>
    </lineage>
</organism>
<dbReference type="OrthoDB" id="5380572at2759"/>
<dbReference type="AlphaFoldDB" id="A0A1E1KBE1"/>
<protein>
    <submittedName>
        <fullName evidence="2">Uncharacterized protein</fullName>
    </submittedName>
</protein>
<evidence type="ECO:0000256" key="1">
    <source>
        <dbReference type="SAM" id="MobiDB-lite"/>
    </source>
</evidence>
<accession>A0A1E1KBE1</accession>
<evidence type="ECO:0000313" key="2">
    <source>
        <dbReference type="EMBL" id="CZS95376.1"/>
    </source>
</evidence>
<keyword evidence="3" id="KW-1185">Reference proteome</keyword>
<name>A0A1E1KBE1_9HELO</name>
<evidence type="ECO:0000313" key="3">
    <source>
        <dbReference type="Proteomes" id="UP000178912"/>
    </source>
</evidence>
<proteinExistence type="predicted"/>
<feature type="compositionally biased region" description="Polar residues" evidence="1">
    <location>
        <begin position="76"/>
        <end position="89"/>
    </location>
</feature>
<sequence>MNGLPNHKFSIARNREITGFESTLDSVTRRLKFSKGLPKAEEYHRLKFLQEMPHPNSRNEDPSSQFSSGRKKNKNGDNLASPYTASEGTDNIELHHGLGELIRAGDLASQAMASVLELYQRYARDIREAADNRENVARLELLCRTKDGEIEKRKHAFEVMLERNEKDVAEVEHGKESLAEDRKEFEHMKSNFQRSKQSEEMKAKVAEAERSRTYDIKLKKEMAVLDKSFKERKENLEKTTKKREEDDKRTITALETRVTTRSVKLDDCKVQARKQVVDMTVLQQKLQKMEKLRELSDNEVLRVSNELNRVKNEFKLTANTPESYIKGFSEISSMIASISNSYFAHLKVDDLREAQDTILELDPSFGSVPFSDSAESKKLRQVHVQCVITERLNSVIWQPFSSENTLQNPRLSTFLTEIATSLADQEQDKANEVRRARVWATLTCRGLSLLEVDQKSSRVAKFVQAVLHVFRVLVIPAQRSKLELDLSSLAETAISLWDEAQQDELDIRICDVLDVKNHDQWRSTTFEPMPIEPPAIADCNTEHTIQILFPRIIAKKQVVTAERHLLVPGSFDPMQITRRVDIIPIHPGIGLGEWSALVKQGKVEAEKIRADKELEQKQLAEFIERSKNEFYARKSVGCSISVPSSPLGNLKPLDTMPRE</sequence>
<dbReference type="Proteomes" id="UP000178912">
    <property type="component" value="Unassembled WGS sequence"/>
</dbReference>
<dbReference type="EMBL" id="FJUX01000022">
    <property type="protein sequence ID" value="CZS95376.1"/>
    <property type="molecule type" value="Genomic_DNA"/>
</dbReference>
<feature type="region of interest" description="Disordered" evidence="1">
    <location>
        <begin position="49"/>
        <end position="90"/>
    </location>
</feature>
<gene>
    <name evidence="2" type="ORF">RAG0_05038</name>
</gene>